<dbReference type="OrthoDB" id="6496515at2759"/>
<dbReference type="EMBL" id="GIKN01005707">
    <property type="protein sequence ID" value="NIE47980.1"/>
    <property type="molecule type" value="Transcribed_RNA"/>
</dbReference>
<reference evidence="2" key="1">
    <citation type="submission" date="2020-03" db="EMBL/GenBank/DDBJ databases">
        <title>A transcriptome and proteome of the tick Rhipicephalus microplus shaped by the genetic composition of its hosts and developmental stage.</title>
        <authorList>
            <person name="Garcia G.R."/>
            <person name="Ribeiro J.M.C."/>
            <person name="Maruyama S.R."/>
            <person name="Gardinasse L.G."/>
            <person name="Nelson K."/>
            <person name="Ferreira B.R."/>
            <person name="Andrade T.G."/>
            <person name="Santos I.K.F.M."/>
        </authorList>
    </citation>
    <scope>NUCLEOTIDE SEQUENCE</scope>
    <source>
        <strain evidence="2">NSGR</strain>
        <tissue evidence="2">Salivary glands</tissue>
    </source>
</reference>
<evidence type="ECO:0000313" key="2">
    <source>
        <dbReference type="EMBL" id="NIE47980.1"/>
    </source>
</evidence>
<proteinExistence type="predicted"/>
<protein>
    <submittedName>
        <fullName evidence="2">Uncharacterized protein</fullName>
    </submittedName>
</protein>
<feature type="compositionally biased region" description="Pro residues" evidence="1">
    <location>
        <begin position="57"/>
        <end position="67"/>
    </location>
</feature>
<organism evidence="2">
    <name type="scientific">Rhipicephalus microplus</name>
    <name type="common">Cattle tick</name>
    <name type="synonym">Boophilus microplus</name>
    <dbReference type="NCBI Taxonomy" id="6941"/>
    <lineage>
        <taxon>Eukaryota</taxon>
        <taxon>Metazoa</taxon>
        <taxon>Ecdysozoa</taxon>
        <taxon>Arthropoda</taxon>
        <taxon>Chelicerata</taxon>
        <taxon>Arachnida</taxon>
        <taxon>Acari</taxon>
        <taxon>Parasitiformes</taxon>
        <taxon>Ixodida</taxon>
        <taxon>Ixodoidea</taxon>
        <taxon>Ixodidae</taxon>
        <taxon>Rhipicephalinae</taxon>
        <taxon>Rhipicephalus</taxon>
        <taxon>Boophilus</taxon>
    </lineage>
</organism>
<feature type="region of interest" description="Disordered" evidence="1">
    <location>
        <begin position="45"/>
        <end position="70"/>
    </location>
</feature>
<name>A0A6G5ACT4_RHIMP</name>
<accession>A0A6G5ACT4</accession>
<sequence>MAAWKSLSSNITGVRSYGKSSWVQADKSSNCSSALKASGSWESQAASPYSPEFLSPPLSPTHSPPTPTAVVPNVDIFINYDAKHLHNAGASITDRADDPDIASSTNSLSPPLTPSHLDVRLRQRS</sequence>
<dbReference type="VEuPathDB" id="VectorBase:LOC119180296"/>
<dbReference type="AlphaFoldDB" id="A0A6G5ACT4"/>
<feature type="region of interest" description="Disordered" evidence="1">
    <location>
        <begin position="91"/>
        <end position="125"/>
    </location>
</feature>
<evidence type="ECO:0000256" key="1">
    <source>
        <dbReference type="SAM" id="MobiDB-lite"/>
    </source>
</evidence>